<evidence type="ECO:0000256" key="1">
    <source>
        <dbReference type="ARBA" id="ARBA00004418"/>
    </source>
</evidence>
<evidence type="ECO:0000313" key="6">
    <source>
        <dbReference type="EMBL" id="CCJ52076.1"/>
    </source>
</evidence>
<feature type="signal peptide" evidence="4">
    <location>
        <begin position="1"/>
        <end position="23"/>
    </location>
</feature>
<dbReference type="HOGENOM" id="CLU_028871_9_1_4"/>
<evidence type="ECO:0000256" key="2">
    <source>
        <dbReference type="ARBA" id="ARBA00010742"/>
    </source>
</evidence>
<comment type="similarity">
    <text evidence="2">Belongs to the bacterial solute-binding protein SsuA/TauA family.</text>
</comment>
<sequence>MLRRNLIAVLSLLIVAAAVRSEAAEPVKFATGVDAVFLPLVIAVDKGYAKQRGVDAAYKQFASGAMALEAVVAGDADVAMSSEISTLGPRAKGAKIKTVARGAYSKELIGLAAISGINGAQDLVGKSVAYPKGTAGEYYMDQYFQHYGISRDALKLVNVATPEMVPLLARGDVQAIFAWEPWFSRARSVVKDFKVVEMSGQNGIYTMQFLTNFSEKFLHERPEDVKKTLLAIGDATRWLNDPNNAAEAAAVLSRVFKVPEADAPRQFEQLKYRLESPEVLKADLVRAGGWLKDKGLIQSADVAGLVDGMLVPDVLRSVPAAVVSQ</sequence>
<comment type="subcellular location">
    <subcellularLocation>
        <location evidence="1">Periplasm</location>
    </subcellularLocation>
</comment>
<dbReference type="CDD" id="cd13652">
    <property type="entry name" value="PBP2_ThiY_THI5_like_1"/>
    <property type="match status" value="1"/>
</dbReference>
<evidence type="ECO:0000256" key="3">
    <source>
        <dbReference type="ARBA" id="ARBA00022729"/>
    </source>
</evidence>
<evidence type="ECO:0000256" key="4">
    <source>
        <dbReference type="SAM" id="SignalP"/>
    </source>
</evidence>
<dbReference type="PANTHER" id="PTHR30024">
    <property type="entry name" value="ALIPHATIC SULFONATES-BINDING PROTEIN-RELATED"/>
    <property type="match status" value="1"/>
</dbReference>
<evidence type="ECO:0000313" key="7">
    <source>
        <dbReference type="Proteomes" id="UP000007564"/>
    </source>
</evidence>
<accession>A0A0C6NZE9</accession>
<gene>
    <name evidence="6" type="ORF">BN112_0158</name>
</gene>
<organism evidence="6 7">
    <name type="scientific">Bordetella bronchiseptica 253</name>
    <dbReference type="NCBI Taxonomy" id="568707"/>
    <lineage>
        <taxon>Bacteria</taxon>
        <taxon>Pseudomonadati</taxon>
        <taxon>Pseudomonadota</taxon>
        <taxon>Betaproteobacteria</taxon>
        <taxon>Burkholderiales</taxon>
        <taxon>Alcaligenaceae</taxon>
        <taxon>Bordetella</taxon>
    </lineage>
</organism>
<dbReference type="InterPro" id="IPR015168">
    <property type="entry name" value="SsuA/THI5"/>
</dbReference>
<name>A0A0C6NZE9_BORBO</name>
<dbReference type="GO" id="GO:0042597">
    <property type="term" value="C:periplasmic space"/>
    <property type="evidence" value="ECO:0007669"/>
    <property type="project" value="UniProtKB-SubCell"/>
</dbReference>
<dbReference type="PANTHER" id="PTHR30024:SF47">
    <property type="entry name" value="TAURINE-BINDING PERIPLASMIC PROTEIN"/>
    <property type="match status" value="1"/>
</dbReference>
<dbReference type="EMBL" id="HE965806">
    <property type="protein sequence ID" value="CCJ52076.1"/>
    <property type="molecule type" value="Genomic_DNA"/>
</dbReference>
<dbReference type="Proteomes" id="UP000007564">
    <property type="component" value="Chromosome"/>
</dbReference>
<keyword evidence="3 4" id="KW-0732">Signal</keyword>
<evidence type="ECO:0000259" key="5">
    <source>
        <dbReference type="Pfam" id="PF09084"/>
    </source>
</evidence>
<reference evidence="6 7" key="1">
    <citation type="journal article" date="2012" name="BMC Genomics">
        <title>Comparative genomics of the classical Bordetella subspecies: the evolution and exchange of virulence-associated diversity amongst closely related pathogens.</title>
        <authorList>
            <person name="Park J."/>
            <person name="Zhang Y."/>
            <person name="Buboltz A.M."/>
            <person name="Zhang X."/>
            <person name="Schuster S.C."/>
            <person name="Ahuja U."/>
            <person name="Liu M."/>
            <person name="Miller J.F."/>
            <person name="Sebaihia M."/>
            <person name="Bentley S.D."/>
            <person name="Parkhill J."/>
            <person name="Harvill E.T."/>
        </authorList>
    </citation>
    <scope>NUCLEOTIDE SEQUENCE [LARGE SCALE GENOMIC DNA]</scope>
    <source>
        <strain evidence="6 7">253</strain>
    </source>
</reference>
<dbReference type="RefSeq" id="WP_015063661.1">
    <property type="nucleotide sequence ID" value="NC_019382.1"/>
</dbReference>
<proteinExistence type="inferred from homology"/>
<dbReference type="SUPFAM" id="SSF53850">
    <property type="entry name" value="Periplasmic binding protein-like II"/>
    <property type="match status" value="1"/>
</dbReference>
<feature type="domain" description="SsuA/THI5-like" evidence="5">
    <location>
        <begin position="36"/>
        <end position="244"/>
    </location>
</feature>
<dbReference type="Pfam" id="PF09084">
    <property type="entry name" value="NMT1"/>
    <property type="match status" value="1"/>
</dbReference>
<protein>
    <submittedName>
        <fullName evidence="6">ABC transport protein, periplasmic component</fullName>
    </submittedName>
</protein>
<feature type="chain" id="PRO_5002200309" evidence="4">
    <location>
        <begin position="24"/>
        <end position="325"/>
    </location>
</feature>
<dbReference type="OrthoDB" id="286202at2"/>
<dbReference type="Gene3D" id="3.40.190.10">
    <property type="entry name" value="Periplasmic binding protein-like II"/>
    <property type="match status" value="2"/>
</dbReference>
<dbReference type="AlphaFoldDB" id="A0A0C6NZE9"/>
<dbReference type="KEGG" id="bbh:BN112_0158"/>